<dbReference type="PANTHER" id="PTHR43424:SF1">
    <property type="entry name" value="LOCUS PUTATIVE PROTEIN 1-RELATED"/>
    <property type="match status" value="1"/>
</dbReference>
<dbReference type="AlphaFoldDB" id="A0AB34T7D9"/>
<evidence type="ECO:0000313" key="7">
    <source>
        <dbReference type="Proteomes" id="UP000037239"/>
    </source>
</evidence>
<dbReference type="PANTHER" id="PTHR43424">
    <property type="entry name" value="LOCUS PUTATIVE PROTEIN 1-RELATED"/>
    <property type="match status" value="1"/>
</dbReference>
<feature type="transmembrane region" description="Helical" evidence="5">
    <location>
        <begin position="285"/>
        <end position="304"/>
    </location>
</feature>
<reference evidence="6 7" key="1">
    <citation type="journal article" date="2015" name="Int J Genomics">
        <title>Comparative Genomics Revealed Genetic Diversity and Species/Strain-Level Differences in Carbohydrate Metabolism of Three Probiotic Bifidobacterial Species.</title>
        <authorList>
            <person name="Odamaki T."/>
            <person name="Horigome A."/>
            <person name="Sugahara H."/>
            <person name="Hashikura N."/>
            <person name="Minami J."/>
            <person name="Xiao J.Z."/>
            <person name="Abe F."/>
        </authorList>
    </citation>
    <scope>NUCLEOTIDE SEQUENCE [LARGE SCALE GENOMIC DNA]</scope>
    <source>
        <strain evidence="6 7">MCC 0483</strain>
    </source>
</reference>
<evidence type="ECO:0000256" key="5">
    <source>
        <dbReference type="SAM" id="Phobius"/>
    </source>
</evidence>
<dbReference type="Proteomes" id="UP000037239">
    <property type="component" value="Unassembled WGS sequence"/>
</dbReference>
<keyword evidence="2 5" id="KW-0812">Transmembrane</keyword>
<evidence type="ECO:0000313" key="6">
    <source>
        <dbReference type="EMBL" id="KOA48241.1"/>
    </source>
</evidence>
<dbReference type="GO" id="GO:0016020">
    <property type="term" value="C:membrane"/>
    <property type="evidence" value="ECO:0007669"/>
    <property type="project" value="UniProtKB-SubCell"/>
</dbReference>
<evidence type="ECO:0000256" key="3">
    <source>
        <dbReference type="ARBA" id="ARBA00022989"/>
    </source>
</evidence>
<gene>
    <name evidence="6" type="ORF">BAAM0483_08905</name>
</gene>
<dbReference type="InterPro" id="IPR052556">
    <property type="entry name" value="PolySynth_Transporter"/>
</dbReference>
<feature type="transmembrane region" description="Helical" evidence="5">
    <location>
        <begin position="310"/>
        <end position="332"/>
    </location>
</feature>
<dbReference type="InterPro" id="IPR002797">
    <property type="entry name" value="Polysacc_synth"/>
</dbReference>
<feature type="transmembrane region" description="Helical" evidence="5">
    <location>
        <begin position="72"/>
        <end position="91"/>
    </location>
</feature>
<feature type="transmembrane region" description="Helical" evidence="5">
    <location>
        <begin position="42"/>
        <end position="65"/>
    </location>
</feature>
<dbReference type="Pfam" id="PF01943">
    <property type="entry name" value="Polysacc_synt"/>
    <property type="match status" value="1"/>
</dbReference>
<evidence type="ECO:0000256" key="4">
    <source>
        <dbReference type="ARBA" id="ARBA00023136"/>
    </source>
</evidence>
<keyword evidence="3 5" id="KW-1133">Transmembrane helix</keyword>
<dbReference type="EMBL" id="AWFK01000018">
    <property type="protein sequence ID" value="KOA48241.1"/>
    <property type="molecule type" value="Genomic_DNA"/>
</dbReference>
<feature type="transmembrane region" description="Helical" evidence="5">
    <location>
        <begin position="217"/>
        <end position="240"/>
    </location>
</feature>
<name>A0AB34T7D9_9BIFI</name>
<evidence type="ECO:0000256" key="1">
    <source>
        <dbReference type="ARBA" id="ARBA00004141"/>
    </source>
</evidence>
<accession>A0AB34T7D9</accession>
<feature type="transmembrane region" description="Helical" evidence="5">
    <location>
        <begin position="12"/>
        <end position="36"/>
    </location>
</feature>
<feature type="transmembrane region" description="Helical" evidence="5">
    <location>
        <begin position="252"/>
        <end position="273"/>
    </location>
</feature>
<feature type="transmembrane region" description="Helical" evidence="5">
    <location>
        <begin position="176"/>
        <end position="196"/>
    </location>
</feature>
<comment type="caution">
    <text evidence="6">The sequence shown here is derived from an EMBL/GenBank/DDBJ whole genome shotgun (WGS) entry which is preliminary data.</text>
</comment>
<keyword evidence="4 5" id="KW-0472">Membrane</keyword>
<feature type="transmembrane region" description="Helical" evidence="5">
    <location>
        <begin position="97"/>
        <end position="119"/>
    </location>
</feature>
<proteinExistence type="predicted"/>
<evidence type="ECO:0000256" key="2">
    <source>
        <dbReference type="ARBA" id="ARBA00022692"/>
    </source>
</evidence>
<feature type="transmembrane region" description="Helical" evidence="5">
    <location>
        <begin position="370"/>
        <end position="391"/>
    </location>
</feature>
<comment type="subcellular location">
    <subcellularLocation>
        <location evidence="1">Membrane</location>
        <topology evidence="1">Multi-pass membrane protein</topology>
    </subcellularLocation>
</comment>
<evidence type="ECO:0008006" key="8">
    <source>
        <dbReference type="Google" id="ProtNLM"/>
    </source>
</evidence>
<feature type="transmembrane region" description="Helical" evidence="5">
    <location>
        <begin position="140"/>
        <end position="164"/>
    </location>
</feature>
<protein>
    <recommendedName>
        <fullName evidence="8">Polysaccharide biosynthesis protein</fullName>
    </recommendedName>
</protein>
<sequence>MHENKRKRSQIFWSIFAMQAGGGVIVIAIYLLYVFLFGKELFLYSLIWAIWVVAETVDVSWFFYGMEEFKSITIRNLLVRVSVIISIFVFVRNQSDLWAYCLLQAIAFAVNSLILLVMMRGQVSFVQPTVREILAHVKPNLVLFAPVISISIYTQLNTIIIGSLGNMRQVAFYDNSYKIIALSLTVVQSLGTVMLPRMSNVISTGDTAKAHSYLSDSFWVSQLISIAMMFGIIGIASVFTPVFFGSGFEECAVLMPILALMIPICAWSNVLGLQYLIPKEHDTQYLISVVFGAVINLALCAVLVKPYGAIGAAIATTIAELVVTTTQIIYTRRDLPLRSYIEEALPFLVIGLAELVAVSCTGMVFGTSLLSLVCEVVVGVAVFAILSYLWLRLTNSRRLQLFGR</sequence>
<feature type="transmembrane region" description="Helical" evidence="5">
    <location>
        <begin position="344"/>
        <end position="364"/>
    </location>
</feature>
<organism evidence="6 7">
    <name type="scientific">Bifidobacterium animalis subsp. animalis MCC 0483</name>
    <dbReference type="NCBI Taxonomy" id="1365955"/>
    <lineage>
        <taxon>Bacteria</taxon>
        <taxon>Bacillati</taxon>
        <taxon>Actinomycetota</taxon>
        <taxon>Actinomycetes</taxon>
        <taxon>Bifidobacteriales</taxon>
        <taxon>Bifidobacteriaceae</taxon>
        <taxon>Bifidobacterium</taxon>
    </lineage>
</organism>